<dbReference type="RefSeq" id="WP_265269072.1">
    <property type="nucleotide sequence ID" value="NZ_JANFAV010000007.1"/>
</dbReference>
<keyword evidence="5" id="KW-0732">Signal</keyword>
<protein>
    <submittedName>
        <fullName evidence="7">Tetratricopeptide repeat protein</fullName>
    </submittedName>
</protein>
<feature type="chain" id="PRO_5041444460" evidence="5">
    <location>
        <begin position="25"/>
        <end position="708"/>
    </location>
</feature>
<dbReference type="Pfam" id="PF14559">
    <property type="entry name" value="TPR_19"/>
    <property type="match status" value="1"/>
</dbReference>
<keyword evidence="8" id="KW-1185">Reference proteome</keyword>
<feature type="compositionally biased region" description="Low complexity" evidence="4">
    <location>
        <begin position="530"/>
        <end position="541"/>
    </location>
</feature>
<gene>
    <name evidence="7" type="ORF">NEE01_11930</name>
</gene>
<evidence type="ECO:0000256" key="2">
    <source>
        <dbReference type="ARBA" id="ARBA00022803"/>
    </source>
</evidence>
<evidence type="ECO:0000256" key="4">
    <source>
        <dbReference type="SAM" id="MobiDB-lite"/>
    </source>
</evidence>
<dbReference type="SUPFAM" id="SSF110997">
    <property type="entry name" value="Sporulation related repeat"/>
    <property type="match status" value="1"/>
</dbReference>
<feature type="compositionally biased region" description="Basic and acidic residues" evidence="4">
    <location>
        <begin position="576"/>
        <end position="615"/>
    </location>
</feature>
<comment type="caution">
    <text evidence="7">The sequence shown here is derived from an EMBL/GenBank/DDBJ whole genome shotgun (WGS) entry which is preliminary data.</text>
</comment>
<evidence type="ECO:0000313" key="8">
    <source>
        <dbReference type="Proteomes" id="UP001165565"/>
    </source>
</evidence>
<evidence type="ECO:0000256" key="3">
    <source>
        <dbReference type="PROSITE-ProRule" id="PRU00339"/>
    </source>
</evidence>
<dbReference type="GO" id="GO:0042834">
    <property type="term" value="F:peptidoglycan binding"/>
    <property type="evidence" value="ECO:0007669"/>
    <property type="project" value="InterPro"/>
</dbReference>
<dbReference type="EMBL" id="JANFAV010000007">
    <property type="protein sequence ID" value="MCW6535488.1"/>
    <property type="molecule type" value="Genomic_DNA"/>
</dbReference>
<dbReference type="InterPro" id="IPR007730">
    <property type="entry name" value="SPOR-like_dom"/>
</dbReference>
<dbReference type="PANTHER" id="PTHR45586:SF14">
    <property type="entry name" value="TETRATRICOPEPTIDE TPR_2 REPEAT PROTEIN"/>
    <property type="match status" value="1"/>
</dbReference>
<dbReference type="Pfam" id="PF05036">
    <property type="entry name" value="SPOR"/>
    <property type="match status" value="1"/>
</dbReference>
<dbReference type="PROSITE" id="PS50005">
    <property type="entry name" value="TPR"/>
    <property type="match status" value="1"/>
</dbReference>
<feature type="signal peptide" evidence="5">
    <location>
        <begin position="1"/>
        <end position="24"/>
    </location>
</feature>
<sequence length="708" mass="74708">MSRPISFAFLLLTSVAATAPAAVAAQLQMVQPLPPRGVLSDADKLAEAMRTLGANPRDLNALIEAGELSLTLGDPTAAATLFKRADQIDPMNGRVKAGMARILVQQERPGEALRYFDQAAGYGLDPRTFAGDRGLAYDLIGEQQRAQRDYRLALQAGPQDEVQRRYALSLAISGRQDEALKQIEPLVRKSDRGAWRARAFILAMGGDVAGAEKIASTMMPPSMASGLAGFFQQLPKLAPVDKAFAVHFGEVRASAARLADARMTPPLPPLPPETTSAPVRVAAAPPPPQPSAAERERDRRQRERDRRRGKVAPVVPVAAPPAQVASQPNLPEPPRYPGSGVVFGAPQEVSQKLPPRTYPPQLAQRDATPPSPRQVASAAPRPVESSSPAIPSVPRAESIAPPPAAPAPAPVETAAAAAPVPQIVTPTTPVSPKASEDTILARIIAGISVPQSELHERPAPVTAPPPPAESPAVRVAPRREVAQTLPPRAVVRTPPKPAREESEATPPVKSSSRAARGKAVDEAAAEETRATSATGRARTAAKNLAMVDLAEVRDKPAGGRKASAKADEEADQAADAEAKPAKKQTAAERKAEAAKKLAAAKKAEEAKQAAEERKAAKAQPSRIWVQVAGGANESDLPKAWAKAQAKSSTLNGKHAYTTPLRATNRVVTGPFKSEAEARAMVNKLRKEGIEAFTFTSTAGQKMTKIEGK</sequence>
<accession>A0AA42CUI3</accession>
<keyword evidence="2 3" id="KW-0802">TPR repeat</keyword>
<dbReference type="PROSITE" id="PS51724">
    <property type="entry name" value="SPOR"/>
    <property type="match status" value="1"/>
</dbReference>
<keyword evidence="1" id="KW-0677">Repeat</keyword>
<feature type="region of interest" description="Disordered" evidence="4">
    <location>
        <begin position="634"/>
        <end position="657"/>
    </location>
</feature>
<feature type="compositionally biased region" description="Basic and acidic residues" evidence="4">
    <location>
        <begin position="518"/>
        <end position="529"/>
    </location>
</feature>
<dbReference type="InterPro" id="IPR036680">
    <property type="entry name" value="SPOR-like_sf"/>
</dbReference>
<dbReference type="PANTHER" id="PTHR45586">
    <property type="entry name" value="TPR REPEAT-CONTAINING PROTEIN PA4667"/>
    <property type="match status" value="1"/>
</dbReference>
<dbReference type="Proteomes" id="UP001165565">
    <property type="component" value="Unassembled WGS sequence"/>
</dbReference>
<feature type="compositionally biased region" description="Basic and acidic residues" evidence="4">
    <location>
        <begin position="293"/>
        <end position="306"/>
    </location>
</feature>
<feature type="region of interest" description="Disordered" evidence="4">
    <location>
        <begin position="262"/>
        <end position="414"/>
    </location>
</feature>
<feature type="region of interest" description="Disordered" evidence="4">
    <location>
        <begin position="449"/>
        <end position="621"/>
    </location>
</feature>
<proteinExistence type="predicted"/>
<reference evidence="7" key="1">
    <citation type="submission" date="2022-06" db="EMBL/GenBank/DDBJ databases">
        <title>Sphingomonas sp. nov. isolated from rhizosphere soil of tomato.</title>
        <authorList>
            <person name="Dong H."/>
            <person name="Gao R."/>
        </authorList>
    </citation>
    <scope>NUCLEOTIDE SEQUENCE</scope>
    <source>
        <strain evidence="7">MMSM24</strain>
    </source>
</reference>
<evidence type="ECO:0000259" key="6">
    <source>
        <dbReference type="PROSITE" id="PS51724"/>
    </source>
</evidence>
<feature type="domain" description="SPOR" evidence="6">
    <location>
        <begin position="617"/>
        <end position="697"/>
    </location>
</feature>
<dbReference type="InterPro" id="IPR019734">
    <property type="entry name" value="TPR_rpt"/>
</dbReference>
<feature type="compositionally biased region" description="Pro residues" evidence="4">
    <location>
        <begin position="400"/>
        <end position="409"/>
    </location>
</feature>
<name>A0AA42CUI3_9SPHN</name>
<dbReference type="SUPFAM" id="SSF48452">
    <property type="entry name" value="TPR-like"/>
    <property type="match status" value="1"/>
</dbReference>
<feature type="compositionally biased region" description="Low complexity" evidence="4">
    <location>
        <begin position="311"/>
        <end position="328"/>
    </location>
</feature>
<feature type="repeat" description="TPR" evidence="3">
    <location>
        <begin position="59"/>
        <end position="92"/>
    </location>
</feature>
<dbReference type="Gene3D" id="3.30.70.1070">
    <property type="entry name" value="Sporulation related repeat"/>
    <property type="match status" value="1"/>
</dbReference>
<dbReference type="AlphaFoldDB" id="A0AA42CUI3"/>
<dbReference type="InterPro" id="IPR051012">
    <property type="entry name" value="CellSynth/LPSAsmb/PSIAsmb"/>
</dbReference>
<organism evidence="7 8">
    <name type="scientific">Sphingomonas lycopersici</name>
    <dbReference type="NCBI Taxonomy" id="2951807"/>
    <lineage>
        <taxon>Bacteria</taxon>
        <taxon>Pseudomonadati</taxon>
        <taxon>Pseudomonadota</taxon>
        <taxon>Alphaproteobacteria</taxon>
        <taxon>Sphingomonadales</taxon>
        <taxon>Sphingomonadaceae</taxon>
        <taxon>Sphingomonas</taxon>
    </lineage>
</organism>
<evidence type="ECO:0000313" key="7">
    <source>
        <dbReference type="EMBL" id="MCW6535488.1"/>
    </source>
</evidence>
<dbReference type="InterPro" id="IPR011990">
    <property type="entry name" value="TPR-like_helical_dom_sf"/>
</dbReference>
<evidence type="ECO:0000256" key="1">
    <source>
        <dbReference type="ARBA" id="ARBA00022737"/>
    </source>
</evidence>
<dbReference type="Gene3D" id="1.25.40.10">
    <property type="entry name" value="Tetratricopeptide repeat domain"/>
    <property type="match status" value="1"/>
</dbReference>
<evidence type="ECO:0000256" key="5">
    <source>
        <dbReference type="SAM" id="SignalP"/>
    </source>
</evidence>